<evidence type="ECO:0000313" key="1">
    <source>
        <dbReference type="EMBL" id="DAF51468.1"/>
    </source>
</evidence>
<protein>
    <submittedName>
        <fullName evidence="1">Uncharacterized protein</fullName>
    </submittedName>
</protein>
<name>A0A8S5SK81_9CAUD</name>
<dbReference type="EMBL" id="BK032616">
    <property type="protein sequence ID" value="DAF51468.1"/>
    <property type="molecule type" value="Genomic_DNA"/>
</dbReference>
<organism evidence="1">
    <name type="scientific">Siphoviridae sp. ctrCN24</name>
    <dbReference type="NCBI Taxonomy" id="2827953"/>
    <lineage>
        <taxon>Viruses</taxon>
        <taxon>Duplodnaviria</taxon>
        <taxon>Heunggongvirae</taxon>
        <taxon>Uroviricota</taxon>
        <taxon>Caudoviricetes</taxon>
    </lineage>
</organism>
<proteinExistence type="predicted"/>
<sequence length="76" mass="8647">MKHCYGFCAFECISGQCPQALAQSCDWYTDMGFDVPKSCKDCWYNTGQCEDCVFIGSKQRAYPNKDKKIVIKEVKG</sequence>
<accession>A0A8S5SK81</accession>
<dbReference type="PROSITE" id="PS51257">
    <property type="entry name" value="PROKAR_LIPOPROTEIN"/>
    <property type="match status" value="1"/>
</dbReference>
<reference evidence="1" key="1">
    <citation type="journal article" date="2021" name="Proc. Natl. Acad. Sci. U.S.A.">
        <title>A Catalog of Tens of Thousands of Viruses from Human Metagenomes Reveals Hidden Associations with Chronic Diseases.</title>
        <authorList>
            <person name="Tisza M.J."/>
            <person name="Buck C.B."/>
        </authorList>
    </citation>
    <scope>NUCLEOTIDE SEQUENCE</scope>
    <source>
        <strain evidence="1">CtrCN24</strain>
    </source>
</reference>